<dbReference type="Gene3D" id="1.10.10.160">
    <property type="match status" value="1"/>
</dbReference>
<evidence type="ECO:0000256" key="6">
    <source>
        <dbReference type="ARBA" id="ARBA00023235"/>
    </source>
</evidence>
<evidence type="ECO:0000313" key="13">
    <source>
        <dbReference type="EMBL" id="KAB1649789.1"/>
    </source>
</evidence>
<dbReference type="SUPFAM" id="SSF52540">
    <property type="entry name" value="P-loop containing nucleoside triphosphate hydrolases"/>
    <property type="match status" value="1"/>
</dbReference>
<dbReference type="GO" id="GO:0000725">
    <property type="term" value="P:recombinational repair"/>
    <property type="evidence" value="ECO:0007669"/>
    <property type="project" value="TreeGrafter"/>
</dbReference>
<keyword evidence="6" id="KW-0413">Isomerase</keyword>
<dbReference type="OrthoDB" id="9806690at2"/>
<dbReference type="GO" id="GO:0016787">
    <property type="term" value="F:hydrolase activity"/>
    <property type="evidence" value="ECO:0007669"/>
    <property type="project" value="UniProtKB-UniRule"/>
</dbReference>
<dbReference type="EMBL" id="WBJY01000001">
    <property type="protein sequence ID" value="KAB1649789.1"/>
    <property type="molecule type" value="Genomic_DNA"/>
</dbReference>
<accession>A0A6H9WFQ0</accession>
<evidence type="ECO:0000256" key="9">
    <source>
        <dbReference type="ARBA" id="ARBA00048988"/>
    </source>
</evidence>
<dbReference type="CDD" id="cd17932">
    <property type="entry name" value="DEXQc_UvrD"/>
    <property type="match status" value="1"/>
</dbReference>
<dbReference type="InterPro" id="IPR000212">
    <property type="entry name" value="DNA_helicase_UvrD/REP"/>
</dbReference>
<evidence type="ECO:0000256" key="4">
    <source>
        <dbReference type="ARBA" id="ARBA00022806"/>
    </source>
</evidence>
<dbReference type="Gene3D" id="1.10.486.10">
    <property type="entry name" value="PCRA, domain 4"/>
    <property type="match status" value="1"/>
</dbReference>
<feature type="binding site" evidence="10">
    <location>
        <begin position="44"/>
        <end position="51"/>
    </location>
    <ligand>
        <name>ATP</name>
        <dbReference type="ChEBI" id="CHEBI:30616"/>
    </ligand>
</feature>
<dbReference type="RefSeq" id="WP_158028374.1">
    <property type="nucleotide sequence ID" value="NZ_BMHG01000001.1"/>
</dbReference>
<protein>
    <recommendedName>
        <fullName evidence="8">DNA 3'-5' helicase</fullName>
        <ecNumber evidence="8">5.6.2.4</ecNumber>
    </recommendedName>
</protein>
<dbReference type="AlphaFoldDB" id="A0A6H9WFQ0"/>
<evidence type="ECO:0000256" key="2">
    <source>
        <dbReference type="ARBA" id="ARBA00022741"/>
    </source>
</evidence>
<evidence type="ECO:0000313" key="14">
    <source>
        <dbReference type="Proteomes" id="UP000431744"/>
    </source>
</evidence>
<proteinExistence type="inferred from homology"/>
<dbReference type="Proteomes" id="UP000431744">
    <property type="component" value="Unassembled WGS sequence"/>
</dbReference>
<evidence type="ECO:0000256" key="1">
    <source>
        <dbReference type="ARBA" id="ARBA00009922"/>
    </source>
</evidence>
<dbReference type="InterPro" id="IPR014017">
    <property type="entry name" value="DNA_helicase_UvrD-like_C"/>
</dbReference>
<feature type="domain" description="UvrD-like helicase ATP-binding" evidence="11">
    <location>
        <begin position="23"/>
        <end position="303"/>
    </location>
</feature>
<evidence type="ECO:0000256" key="8">
    <source>
        <dbReference type="ARBA" id="ARBA00034808"/>
    </source>
</evidence>
<dbReference type="GO" id="GO:0043138">
    <property type="term" value="F:3'-5' DNA helicase activity"/>
    <property type="evidence" value="ECO:0007669"/>
    <property type="project" value="UniProtKB-EC"/>
</dbReference>
<dbReference type="InterPro" id="IPR027417">
    <property type="entry name" value="P-loop_NTPase"/>
</dbReference>
<keyword evidence="3 10" id="KW-0378">Hydrolase</keyword>
<keyword evidence="14" id="KW-1185">Reference proteome</keyword>
<reference evidence="13 14" key="1">
    <citation type="submission" date="2019-09" db="EMBL/GenBank/DDBJ databases">
        <title>Phylogeny of genus Pseudoclavibacter and closely related genus.</title>
        <authorList>
            <person name="Li Y."/>
        </authorList>
    </citation>
    <scope>NUCLEOTIDE SEQUENCE [LARGE SCALE GENOMIC DNA]</scope>
    <source>
        <strain evidence="13 14">EGI 60007</strain>
    </source>
</reference>
<name>A0A6H9WFQ0_9MICO</name>
<dbReference type="EC" id="5.6.2.4" evidence="8"/>
<dbReference type="PANTHER" id="PTHR11070">
    <property type="entry name" value="UVRD / RECB / PCRA DNA HELICASE FAMILY MEMBER"/>
    <property type="match status" value="1"/>
</dbReference>
<dbReference type="GO" id="GO:0005829">
    <property type="term" value="C:cytosol"/>
    <property type="evidence" value="ECO:0007669"/>
    <property type="project" value="TreeGrafter"/>
</dbReference>
<comment type="caution">
    <text evidence="13">The sequence shown here is derived from an EMBL/GenBank/DDBJ whole genome shotgun (WGS) entry which is preliminary data.</text>
</comment>
<keyword evidence="2 10" id="KW-0547">Nucleotide-binding</keyword>
<keyword evidence="5 10" id="KW-0067">ATP-binding</keyword>
<sequence>MPSTTEATGGHHAGDDRAGSLLAGLNEAQREAALTLVGPVRILAGAGTGKTRTITHRIAHGIREGVYDPGRVLTLTFTAKAAGELRERLRALGAPGVQARTFHAAALSQLSYFWPHTVGGEPPRVLSGKGPVVAEAAQRIGLRVDQPAVRDLATEIEWRKVRDLTIEEYAVAAQARALPAGLDTDRAAALLQAYEAVKDERRSMDFEDVLLATAGMLELEPWVTQRVREQYRFFVVDEYQDVSPLQHRLLRLWLGSRRELCVVGDPAQTIFSFTGATSDHLVGFPHEFPGARTVELGMNYRSTGAVIDVANGIAREIAAALQLAPADPLASGPSPSLTAYDDDDAEAEGVARAISADLLEGVAADEIAVLFRLRGQAEPIERALQHAGIPYVLHGQRRYFEQPIVRTAITALRAEAANPREEPLFQTVRRVLGDLGWAPTAPARPGAQRDTWAALDAIVRLADAAGDRTTIVTFASNLAERARLQLEPTLGAVMLSTVHAAKGLEWDSVHVIGASDDLLPFVAARSKEAIDEERRLAYVAVTRARRSLRLSYAVGGGREGRRAPSRFLAPLGTRIRGGSATASSTPRP</sequence>
<dbReference type="Pfam" id="PF13361">
    <property type="entry name" value="UvrD_C"/>
    <property type="match status" value="2"/>
</dbReference>
<dbReference type="GO" id="GO:0033202">
    <property type="term" value="C:DNA helicase complex"/>
    <property type="evidence" value="ECO:0007669"/>
    <property type="project" value="TreeGrafter"/>
</dbReference>
<evidence type="ECO:0000259" key="12">
    <source>
        <dbReference type="PROSITE" id="PS51217"/>
    </source>
</evidence>
<evidence type="ECO:0000259" key="11">
    <source>
        <dbReference type="PROSITE" id="PS51198"/>
    </source>
</evidence>
<dbReference type="Pfam" id="PF00580">
    <property type="entry name" value="UvrD-helicase"/>
    <property type="match status" value="1"/>
</dbReference>
<dbReference type="InterPro" id="IPR013986">
    <property type="entry name" value="DExx_box_DNA_helicase_dom_sf"/>
</dbReference>
<organism evidence="13 14">
    <name type="scientific">Pseudoclavibacter endophyticus</name>
    <dbReference type="NCBI Taxonomy" id="1778590"/>
    <lineage>
        <taxon>Bacteria</taxon>
        <taxon>Bacillati</taxon>
        <taxon>Actinomycetota</taxon>
        <taxon>Actinomycetes</taxon>
        <taxon>Micrococcales</taxon>
        <taxon>Microbacteriaceae</taxon>
        <taxon>Pseudoclavibacter</taxon>
    </lineage>
</organism>
<keyword evidence="4 10" id="KW-0347">Helicase</keyword>
<dbReference type="PROSITE" id="PS51198">
    <property type="entry name" value="UVRD_HELICASE_ATP_BIND"/>
    <property type="match status" value="1"/>
</dbReference>
<dbReference type="GO" id="GO:0003677">
    <property type="term" value="F:DNA binding"/>
    <property type="evidence" value="ECO:0007669"/>
    <property type="project" value="InterPro"/>
</dbReference>
<evidence type="ECO:0000256" key="3">
    <source>
        <dbReference type="ARBA" id="ARBA00022801"/>
    </source>
</evidence>
<dbReference type="Gene3D" id="3.40.50.300">
    <property type="entry name" value="P-loop containing nucleotide triphosphate hydrolases"/>
    <property type="match status" value="3"/>
</dbReference>
<dbReference type="PROSITE" id="PS51217">
    <property type="entry name" value="UVRD_HELICASE_CTER"/>
    <property type="match status" value="1"/>
</dbReference>
<evidence type="ECO:0000256" key="7">
    <source>
        <dbReference type="ARBA" id="ARBA00034617"/>
    </source>
</evidence>
<comment type="catalytic activity">
    <reaction evidence="7">
        <text>Couples ATP hydrolysis with the unwinding of duplex DNA by translocating in the 3'-5' direction.</text>
        <dbReference type="EC" id="5.6.2.4"/>
    </reaction>
</comment>
<gene>
    <name evidence="13" type="ORF">F8O04_06035</name>
</gene>
<evidence type="ECO:0000256" key="10">
    <source>
        <dbReference type="PROSITE-ProRule" id="PRU00560"/>
    </source>
</evidence>
<dbReference type="InterPro" id="IPR014016">
    <property type="entry name" value="UvrD-like_ATP-bd"/>
</dbReference>
<evidence type="ECO:0000256" key="5">
    <source>
        <dbReference type="ARBA" id="ARBA00022840"/>
    </source>
</evidence>
<dbReference type="PANTHER" id="PTHR11070:SF69">
    <property type="entry name" value="ATP-DEPENDENT DNA HELICASE UVRD2"/>
    <property type="match status" value="1"/>
</dbReference>
<comment type="catalytic activity">
    <reaction evidence="9">
        <text>ATP + H2O = ADP + phosphate + H(+)</text>
        <dbReference type="Rhea" id="RHEA:13065"/>
        <dbReference type="ChEBI" id="CHEBI:15377"/>
        <dbReference type="ChEBI" id="CHEBI:15378"/>
        <dbReference type="ChEBI" id="CHEBI:30616"/>
        <dbReference type="ChEBI" id="CHEBI:43474"/>
        <dbReference type="ChEBI" id="CHEBI:456216"/>
        <dbReference type="EC" id="5.6.2.4"/>
    </reaction>
</comment>
<comment type="similarity">
    <text evidence="1">Belongs to the helicase family. UvrD subfamily.</text>
</comment>
<dbReference type="GO" id="GO:0005524">
    <property type="term" value="F:ATP binding"/>
    <property type="evidence" value="ECO:0007669"/>
    <property type="project" value="UniProtKB-UniRule"/>
</dbReference>
<feature type="domain" description="UvrD-like helicase C-terminal" evidence="12">
    <location>
        <begin position="304"/>
        <end position="546"/>
    </location>
</feature>